<dbReference type="SUPFAM" id="SSF52317">
    <property type="entry name" value="Class I glutamine amidotransferase-like"/>
    <property type="match status" value="1"/>
</dbReference>
<accession>A0ABU7RGL1</accession>
<evidence type="ECO:0000256" key="3">
    <source>
        <dbReference type="ARBA" id="ARBA00022670"/>
    </source>
</evidence>
<keyword evidence="3" id="KW-0645">Protease</keyword>
<keyword evidence="2" id="KW-0121">Carboxypeptidase</keyword>
<dbReference type="PANTHER" id="PTHR30237">
    <property type="entry name" value="MURAMOYLTETRAPEPTIDE CARBOXYPEPTIDASE"/>
    <property type="match status" value="1"/>
</dbReference>
<feature type="domain" description="LD-carboxypeptidase N-terminal" evidence="6">
    <location>
        <begin position="15"/>
        <end position="133"/>
    </location>
</feature>
<gene>
    <name evidence="8" type="ORF">V2H41_07615</name>
</gene>
<dbReference type="Proteomes" id="UP001357452">
    <property type="component" value="Unassembled WGS sequence"/>
</dbReference>
<evidence type="ECO:0000256" key="2">
    <source>
        <dbReference type="ARBA" id="ARBA00022645"/>
    </source>
</evidence>
<dbReference type="InterPro" id="IPR040449">
    <property type="entry name" value="Peptidase_S66_N"/>
</dbReference>
<comment type="similarity">
    <text evidence="1">Belongs to the peptidase S66 family.</text>
</comment>
<dbReference type="EMBL" id="JAZGLY010000004">
    <property type="protein sequence ID" value="MEE6187135.1"/>
    <property type="molecule type" value="Genomic_DNA"/>
</dbReference>
<protein>
    <submittedName>
        <fullName evidence="8">LD-carboxypeptidase</fullName>
    </submittedName>
</protein>
<keyword evidence="5" id="KW-0720">Serine protease</keyword>
<organism evidence="8 9">
    <name type="scientific">Niabella digestorum</name>
    <dbReference type="NCBI Taxonomy" id="3117701"/>
    <lineage>
        <taxon>Bacteria</taxon>
        <taxon>Pseudomonadati</taxon>
        <taxon>Bacteroidota</taxon>
        <taxon>Chitinophagia</taxon>
        <taxon>Chitinophagales</taxon>
        <taxon>Chitinophagaceae</taxon>
        <taxon>Niabella</taxon>
    </lineage>
</organism>
<evidence type="ECO:0000259" key="7">
    <source>
        <dbReference type="Pfam" id="PF17676"/>
    </source>
</evidence>
<evidence type="ECO:0000259" key="6">
    <source>
        <dbReference type="Pfam" id="PF02016"/>
    </source>
</evidence>
<keyword evidence="4" id="KW-0378">Hydrolase</keyword>
<proteinExistence type="inferred from homology"/>
<feature type="domain" description="LD-carboxypeptidase C-terminal" evidence="7">
    <location>
        <begin position="178"/>
        <end position="293"/>
    </location>
</feature>
<dbReference type="CDD" id="cd07025">
    <property type="entry name" value="Peptidase_S66"/>
    <property type="match status" value="1"/>
</dbReference>
<dbReference type="InterPro" id="IPR003507">
    <property type="entry name" value="S66_fam"/>
</dbReference>
<dbReference type="InterPro" id="IPR027461">
    <property type="entry name" value="Carboxypeptidase_A_C_sf"/>
</dbReference>
<name>A0ABU7RGL1_9BACT</name>
<dbReference type="PANTHER" id="PTHR30237:SF2">
    <property type="entry name" value="MUREIN TETRAPEPTIDE CARBOXYPEPTIDASE"/>
    <property type="match status" value="1"/>
</dbReference>
<dbReference type="Gene3D" id="3.40.50.10740">
    <property type="entry name" value="Class I glutamine amidotransferase-like"/>
    <property type="match status" value="1"/>
</dbReference>
<dbReference type="SUPFAM" id="SSF141986">
    <property type="entry name" value="LD-carboxypeptidase A C-terminal domain-like"/>
    <property type="match status" value="1"/>
</dbReference>
<dbReference type="InterPro" id="IPR027478">
    <property type="entry name" value="LdcA_N"/>
</dbReference>
<keyword evidence="9" id="KW-1185">Reference proteome</keyword>
<evidence type="ECO:0000313" key="8">
    <source>
        <dbReference type="EMBL" id="MEE6187135.1"/>
    </source>
</evidence>
<dbReference type="Pfam" id="PF02016">
    <property type="entry name" value="Peptidase_S66"/>
    <property type="match status" value="1"/>
</dbReference>
<reference evidence="8 9" key="1">
    <citation type="submission" date="2024-01" db="EMBL/GenBank/DDBJ databases">
        <title>Niabella digestum sp. nov., isolated from waste digestion system.</title>
        <authorList>
            <person name="Zhang L."/>
        </authorList>
    </citation>
    <scope>NUCLEOTIDE SEQUENCE [LARGE SCALE GENOMIC DNA]</scope>
    <source>
        <strain evidence="8 9">A18</strain>
    </source>
</reference>
<evidence type="ECO:0000313" key="9">
    <source>
        <dbReference type="Proteomes" id="UP001357452"/>
    </source>
</evidence>
<dbReference type="PIRSF" id="PIRSF028757">
    <property type="entry name" value="LD-carboxypeptidase"/>
    <property type="match status" value="1"/>
</dbReference>
<evidence type="ECO:0000256" key="1">
    <source>
        <dbReference type="ARBA" id="ARBA00010233"/>
    </source>
</evidence>
<evidence type="ECO:0000256" key="5">
    <source>
        <dbReference type="ARBA" id="ARBA00022825"/>
    </source>
</evidence>
<comment type="caution">
    <text evidence="8">The sequence shown here is derived from an EMBL/GenBank/DDBJ whole genome shotgun (WGS) entry which is preliminary data.</text>
</comment>
<sequence>MGIKTPPYLKPGDTIGIVCPSGYMAFEKAAECIRVLQEEWGYKVKVGSTLGSKSETYFSGTDEERLRDLQQMLDDDEVQAILFGRGGYGMGRIIDKINFKKFKKKPKWVIGFSDITIFHCHLYANYGISSLHAPMAAAFNDGGYTSPYVQSLKEALEGQPAHYTCSSHVLNKKGEAAGPIVGGNLALLVNTIGTPSEIKTKGRILFIEDIGEQKYSIDRMMFQLKRSGKLDKLAGLIIGGFTEVGDTERPFGAEVQQIIYDLIKEYDYPVCFNFPVSHDPENYALKIGVSYTLKVDSQKVVLKE</sequence>
<evidence type="ECO:0000256" key="4">
    <source>
        <dbReference type="ARBA" id="ARBA00022801"/>
    </source>
</evidence>
<dbReference type="RefSeq" id="WP_330974545.1">
    <property type="nucleotide sequence ID" value="NZ_JAZGLY010000004.1"/>
</dbReference>
<dbReference type="InterPro" id="IPR040921">
    <property type="entry name" value="Peptidase_S66C"/>
</dbReference>
<dbReference type="Gene3D" id="3.50.30.60">
    <property type="entry name" value="LD-carboxypeptidase A C-terminal domain-like"/>
    <property type="match status" value="1"/>
</dbReference>
<dbReference type="InterPro" id="IPR029062">
    <property type="entry name" value="Class_I_gatase-like"/>
</dbReference>
<dbReference type="Pfam" id="PF17676">
    <property type="entry name" value="Peptidase_S66C"/>
    <property type="match status" value="1"/>
</dbReference>